<keyword evidence="2" id="KW-0472">Membrane</keyword>
<gene>
    <name evidence="3" type="ORF">GCM10009750_27380</name>
</gene>
<comment type="caution">
    <text evidence="3">The sequence shown here is derived from an EMBL/GenBank/DDBJ whole genome shotgun (WGS) entry which is preliminary data.</text>
</comment>
<feature type="region of interest" description="Disordered" evidence="1">
    <location>
        <begin position="54"/>
        <end position="76"/>
    </location>
</feature>
<sequence>MTERERERVALDPLARAGDLDGPDAFDDLDDLDEATVVVDRGADADADATVVVDRTGRTAGASDGRPDGQPTDDAVDEATVVVARSDAPAETDDAEATRVVVRAERAERAEPAEPALTHAAEQIMKAPTRRDRRRPAPAPVSDDVLRTAEPGIGPGLAGHYAAREVEVPTPSPQPVVPAGPPPTRDATTALPSVARRSRRSAVVVIAAFAAACAVAVAGLAAVAVAAIGALAG</sequence>
<evidence type="ECO:0000256" key="1">
    <source>
        <dbReference type="SAM" id="MobiDB-lite"/>
    </source>
</evidence>
<name>A0ABP4Z3U0_9MICO</name>
<keyword evidence="4" id="KW-1185">Reference proteome</keyword>
<organism evidence="3 4">
    <name type="scientific">Agromyces salentinus</name>
    <dbReference type="NCBI Taxonomy" id="269421"/>
    <lineage>
        <taxon>Bacteria</taxon>
        <taxon>Bacillati</taxon>
        <taxon>Actinomycetota</taxon>
        <taxon>Actinomycetes</taxon>
        <taxon>Micrococcales</taxon>
        <taxon>Microbacteriaceae</taxon>
        <taxon>Agromyces</taxon>
    </lineage>
</organism>
<proteinExistence type="predicted"/>
<dbReference type="Proteomes" id="UP001501746">
    <property type="component" value="Unassembled WGS sequence"/>
</dbReference>
<keyword evidence="2" id="KW-0812">Transmembrane</keyword>
<feature type="region of interest" description="Disordered" evidence="1">
    <location>
        <begin position="1"/>
        <end position="28"/>
    </location>
</feature>
<keyword evidence="2" id="KW-1133">Transmembrane helix</keyword>
<feature type="compositionally biased region" description="Basic and acidic residues" evidence="1">
    <location>
        <begin position="1"/>
        <end position="10"/>
    </location>
</feature>
<feature type="transmembrane region" description="Helical" evidence="2">
    <location>
        <begin position="202"/>
        <end position="232"/>
    </location>
</feature>
<feature type="region of interest" description="Disordered" evidence="1">
    <location>
        <begin position="107"/>
        <end position="148"/>
    </location>
</feature>
<evidence type="ECO:0000313" key="3">
    <source>
        <dbReference type="EMBL" id="GAA1839911.1"/>
    </source>
</evidence>
<feature type="compositionally biased region" description="Pro residues" evidence="1">
    <location>
        <begin position="170"/>
        <end position="184"/>
    </location>
</feature>
<accession>A0ABP4Z3U0</accession>
<dbReference type="RefSeq" id="WP_157426924.1">
    <property type="nucleotide sequence ID" value="NZ_BAAANK010000007.1"/>
</dbReference>
<reference evidence="4" key="1">
    <citation type="journal article" date="2019" name="Int. J. Syst. Evol. Microbiol.">
        <title>The Global Catalogue of Microorganisms (GCM) 10K type strain sequencing project: providing services to taxonomists for standard genome sequencing and annotation.</title>
        <authorList>
            <consortium name="The Broad Institute Genomics Platform"/>
            <consortium name="The Broad Institute Genome Sequencing Center for Infectious Disease"/>
            <person name="Wu L."/>
            <person name="Ma J."/>
        </authorList>
    </citation>
    <scope>NUCLEOTIDE SEQUENCE [LARGE SCALE GENOMIC DNA]</scope>
    <source>
        <strain evidence="4">JCM 14323</strain>
    </source>
</reference>
<protein>
    <submittedName>
        <fullName evidence="3">Uncharacterized protein</fullName>
    </submittedName>
</protein>
<evidence type="ECO:0000256" key="2">
    <source>
        <dbReference type="SAM" id="Phobius"/>
    </source>
</evidence>
<evidence type="ECO:0000313" key="4">
    <source>
        <dbReference type="Proteomes" id="UP001501746"/>
    </source>
</evidence>
<dbReference type="EMBL" id="BAAANK010000007">
    <property type="protein sequence ID" value="GAA1839911.1"/>
    <property type="molecule type" value="Genomic_DNA"/>
</dbReference>
<feature type="region of interest" description="Disordered" evidence="1">
    <location>
        <begin position="168"/>
        <end position="187"/>
    </location>
</feature>